<dbReference type="Proteomes" id="UP001497623">
    <property type="component" value="Unassembled WGS sequence"/>
</dbReference>
<feature type="signal peptide" evidence="2">
    <location>
        <begin position="1"/>
        <end position="20"/>
    </location>
</feature>
<feature type="non-terminal residue" evidence="3">
    <location>
        <position position="1"/>
    </location>
</feature>
<keyword evidence="1" id="KW-1133">Transmembrane helix</keyword>
<dbReference type="AlphaFoldDB" id="A0AAV2R8Q2"/>
<dbReference type="PANTHER" id="PTHR46312:SF2">
    <property type="entry name" value="NUCLEOTIDE-BINDING OLIGOMERIZATION DOMAIN-CONTAINING PROTEIN 2-LIKE"/>
    <property type="match status" value="1"/>
</dbReference>
<accession>A0AAV2R8Q2</accession>
<proteinExistence type="predicted"/>
<reference evidence="3 4" key="1">
    <citation type="submission" date="2024-05" db="EMBL/GenBank/DDBJ databases">
        <authorList>
            <person name="Wallberg A."/>
        </authorList>
    </citation>
    <scope>NUCLEOTIDE SEQUENCE [LARGE SCALE GENOMIC DNA]</scope>
</reference>
<sequence>KTVLIALITTIPMFCILISGEWEGANQLVTLQNIICYRNLKGSSSKIQLEPWKEGIANEGLEKSLESMFINQTFYTRSRVFSSLFETFSENVDKKESKRYLITAEQGSGKTTALKKLLKDWCDIINNEHKSFRTFKLAMQNATHNIAEWDVRIHLIMPNLKAIFYNIQGIFFELVNKCVNDTGSLFENVNSLWQTLTKKEKIPVLVFVLKFKDVININTLTDAIHQKIIQDSTLFPKNLLDSILEREVKRILLVLDGWNEYSLLKYTKGAAPELEAIVNREKRQNINLIVTTRPWKSDELLVTRKGFQKLSVESFRLPEDRDNFIHNFFPGGQDAQELINVLNEKDSIIPKELQKHPRMLLYICNIWGIDKRIKDDRLQNRELFWDAIWNMMRMTYNRKYPQDPMTLDDLKTIRREVGILNLEHGKDKSISYVDLYEKFGCGKDMFYYGIFSKETNQKSAPWKEDYNDNMELYVKPVNPSWVDAQLETEINLRSKLNEQFLNIVYFLLFLLFIFYLLYNICFRTK</sequence>
<evidence type="ECO:0008006" key="5">
    <source>
        <dbReference type="Google" id="ProtNLM"/>
    </source>
</evidence>
<dbReference type="EMBL" id="CAXKWB010018497">
    <property type="protein sequence ID" value="CAL4120920.1"/>
    <property type="molecule type" value="Genomic_DNA"/>
</dbReference>
<gene>
    <name evidence="3" type="ORF">MNOR_LOCUS22205</name>
</gene>
<keyword evidence="1" id="KW-0812">Transmembrane</keyword>
<feature type="transmembrane region" description="Helical" evidence="1">
    <location>
        <begin position="500"/>
        <end position="518"/>
    </location>
</feature>
<evidence type="ECO:0000256" key="2">
    <source>
        <dbReference type="SAM" id="SignalP"/>
    </source>
</evidence>
<evidence type="ECO:0000313" key="3">
    <source>
        <dbReference type="EMBL" id="CAL4120920.1"/>
    </source>
</evidence>
<dbReference type="Gene3D" id="3.40.50.300">
    <property type="entry name" value="P-loop containing nucleotide triphosphate hydrolases"/>
    <property type="match status" value="1"/>
</dbReference>
<dbReference type="PANTHER" id="PTHR46312">
    <property type="entry name" value="NACHT DOMAIN-CONTAINING PROTEIN"/>
    <property type="match status" value="1"/>
</dbReference>
<name>A0AAV2R8Q2_MEGNR</name>
<comment type="caution">
    <text evidence="3">The sequence shown here is derived from an EMBL/GenBank/DDBJ whole genome shotgun (WGS) entry which is preliminary data.</text>
</comment>
<dbReference type="InterPro" id="IPR027417">
    <property type="entry name" value="P-loop_NTPase"/>
</dbReference>
<evidence type="ECO:0000256" key="1">
    <source>
        <dbReference type="SAM" id="Phobius"/>
    </source>
</evidence>
<evidence type="ECO:0000313" key="4">
    <source>
        <dbReference type="Proteomes" id="UP001497623"/>
    </source>
</evidence>
<protein>
    <recommendedName>
        <fullName evidence="5">NACHT domain-containing protein</fullName>
    </recommendedName>
</protein>
<feature type="chain" id="PRO_5043483609" description="NACHT domain-containing protein" evidence="2">
    <location>
        <begin position="21"/>
        <end position="525"/>
    </location>
</feature>
<organism evidence="3 4">
    <name type="scientific">Meganyctiphanes norvegica</name>
    <name type="common">Northern krill</name>
    <name type="synonym">Thysanopoda norvegica</name>
    <dbReference type="NCBI Taxonomy" id="48144"/>
    <lineage>
        <taxon>Eukaryota</taxon>
        <taxon>Metazoa</taxon>
        <taxon>Ecdysozoa</taxon>
        <taxon>Arthropoda</taxon>
        <taxon>Crustacea</taxon>
        <taxon>Multicrustacea</taxon>
        <taxon>Malacostraca</taxon>
        <taxon>Eumalacostraca</taxon>
        <taxon>Eucarida</taxon>
        <taxon>Euphausiacea</taxon>
        <taxon>Euphausiidae</taxon>
        <taxon>Meganyctiphanes</taxon>
    </lineage>
</organism>
<keyword evidence="1" id="KW-0472">Membrane</keyword>
<dbReference type="SUPFAM" id="SSF52540">
    <property type="entry name" value="P-loop containing nucleoside triphosphate hydrolases"/>
    <property type="match status" value="1"/>
</dbReference>
<keyword evidence="4" id="KW-1185">Reference proteome</keyword>
<keyword evidence="2" id="KW-0732">Signal</keyword>